<accession>A0A1B4XWG0</accession>
<proteinExistence type="predicted"/>
<protein>
    <submittedName>
        <fullName evidence="1">Uncharacterized protein</fullName>
    </submittedName>
</protein>
<dbReference type="Proteomes" id="UP000224877">
    <property type="component" value="Segment"/>
</dbReference>
<evidence type="ECO:0000313" key="1">
    <source>
        <dbReference type="EMBL" id="BAV39146.1"/>
    </source>
</evidence>
<dbReference type="EMBL" id="LC168164">
    <property type="protein sequence ID" value="BAV39146.1"/>
    <property type="molecule type" value="Genomic_DNA"/>
</dbReference>
<reference evidence="1 2" key="1">
    <citation type="submission" date="2016-07" db="EMBL/GenBank/DDBJ databases">
        <title>Characterization of three bacteriophages infecting bacteria isolated from shrimp culture pond water.</title>
        <authorList>
            <person name="Khoa H.V."/>
        </authorList>
    </citation>
    <scope>NUCLEOTIDE SEQUENCE [LARGE SCALE GENOMIC DNA]</scope>
</reference>
<evidence type="ECO:0000313" key="2">
    <source>
        <dbReference type="Proteomes" id="UP000224877"/>
    </source>
</evidence>
<organism evidence="1 2">
    <name type="scientific">Tenacibaculum phage pT24</name>
    <dbReference type="NCBI Taxonomy" id="1880590"/>
    <lineage>
        <taxon>Viruses</taxon>
        <taxon>Duplodnaviria</taxon>
        <taxon>Heunggongvirae</taxon>
        <taxon>Uroviricota</taxon>
        <taxon>Caudoviricetes</taxon>
        <taxon>Kungbxnavirus</taxon>
        <taxon>Kungbxnavirus pT24</taxon>
    </lineage>
</organism>
<gene>
    <name evidence="1" type="ORF">BPT24_024</name>
</gene>
<sequence>MQRIQKYSDIFKHENYEVDLQDALKFLIHLDNNTGDFPLTYQKNNVTVGISKNLKPKLMFLYEDVEDSSKNVMCYCIDGLNWKVECDNFVSNYNLNELEYFVEVLSVANNLSQPFKVDEKTGAFKEILRNYKTIDLKKYANKYLKLLIEIKNRLSINNQKLNLHDTLKEFTKFDLSEKAYLTDLNYIDTSSLDCYIELLIMFRTVSKICELNKEQIKNLKTNE</sequence>
<name>A0A1B4XWG0_9CAUD</name>
<keyword evidence="2" id="KW-1185">Reference proteome</keyword>